<sequence length="29" mass="3338">MPVNVFLSCSVGRKNYEVPEEEASRHVYP</sequence>
<dbReference type="AlphaFoldDB" id="A0A2P2P3K0"/>
<accession>A0A2P2P3K0</accession>
<evidence type="ECO:0000313" key="1">
    <source>
        <dbReference type="EMBL" id="MBX49223.1"/>
    </source>
</evidence>
<protein>
    <submittedName>
        <fullName evidence="1">Uncharacterized protein</fullName>
    </submittedName>
</protein>
<name>A0A2P2P3K0_RHIMU</name>
<reference evidence="1" key="1">
    <citation type="submission" date="2018-02" db="EMBL/GenBank/DDBJ databases">
        <title>Rhizophora mucronata_Transcriptome.</title>
        <authorList>
            <person name="Meera S.P."/>
            <person name="Sreeshan A."/>
            <person name="Augustine A."/>
        </authorList>
    </citation>
    <scope>NUCLEOTIDE SEQUENCE</scope>
    <source>
        <tissue evidence="1">Leaf</tissue>
    </source>
</reference>
<organism evidence="1">
    <name type="scientific">Rhizophora mucronata</name>
    <name type="common">Asiatic mangrove</name>
    <dbReference type="NCBI Taxonomy" id="61149"/>
    <lineage>
        <taxon>Eukaryota</taxon>
        <taxon>Viridiplantae</taxon>
        <taxon>Streptophyta</taxon>
        <taxon>Embryophyta</taxon>
        <taxon>Tracheophyta</taxon>
        <taxon>Spermatophyta</taxon>
        <taxon>Magnoliopsida</taxon>
        <taxon>eudicotyledons</taxon>
        <taxon>Gunneridae</taxon>
        <taxon>Pentapetalae</taxon>
        <taxon>rosids</taxon>
        <taxon>fabids</taxon>
        <taxon>Malpighiales</taxon>
        <taxon>Rhizophoraceae</taxon>
        <taxon>Rhizophora</taxon>
    </lineage>
</organism>
<dbReference type="EMBL" id="GGEC01068739">
    <property type="protein sequence ID" value="MBX49223.1"/>
    <property type="molecule type" value="Transcribed_RNA"/>
</dbReference>
<proteinExistence type="predicted"/>